<evidence type="ECO:0000256" key="1">
    <source>
        <dbReference type="SAM" id="Phobius"/>
    </source>
</evidence>
<name>A0A1F5YPM7_9BACT</name>
<keyword evidence="1" id="KW-0472">Membrane</keyword>
<keyword evidence="1" id="KW-1133">Transmembrane helix</keyword>
<dbReference type="EMBL" id="MFJD01000009">
    <property type="protein sequence ID" value="OGG01937.1"/>
    <property type="molecule type" value="Genomic_DNA"/>
</dbReference>
<gene>
    <name evidence="2" type="ORF">A2Z33_01725</name>
</gene>
<proteinExistence type="predicted"/>
<dbReference type="Proteomes" id="UP000178448">
    <property type="component" value="Unassembled WGS sequence"/>
</dbReference>
<dbReference type="STRING" id="1798374.A2Z33_01725"/>
<reference evidence="2 3" key="1">
    <citation type="journal article" date="2016" name="Nat. Commun.">
        <title>Thousands of microbial genomes shed light on interconnected biogeochemical processes in an aquifer system.</title>
        <authorList>
            <person name="Anantharaman K."/>
            <person name="Brown C.T."/>
            <person name="Hug L.A."/>
            <person name="Sharon I."/>
            <person name="Castelle C.J."/>
            <person name="Probst A.J."/>
            <person name="Thomas B.C."/>
            <person name="Singh A."/>
            <person name="Wilkins M.J."/>
            <person name="Karaoz U."/>
            <person name="Brodie E.L."/>
            <person name="Williams K.H."/>
            <person name="Hubbard S.S."/>
            <person name="Banfield J.F."/>
        </authorList>
    </citation>
    <scope>NUCLEOTIDE SEQUENCE [LARGE SCALE GENOMIC DNA]</scope>
</reference>
<evidence type="ECO:0000313" key="3">
    <source>
        <dbReference type="Proteomes" id="UP000178448"/>
    </source>
</evidence>
<protein>
    <submittedName>
        <fullName evidence="2">Uncharacterized protein</fullName>
    </submittedName>
</protein>
<keyword evidence="1" id="KW-0812">Transmembrane</keyword>
<feature type="transmembrane region" description="Helical" evidence="1">
    <location>
        <begin position="7"/>
        <end position="30"/>
    </location>
</feature>
<organism evidence="2 3">
    <name type="scientific">Candidatus Gottesmanbacteria bacterium RBG_16_52_11</name>
    <dbReference type="NCBI Taxonomy" id="1798374"/>
    <lineage>
        <taxon>Bacteria</taxon>
        <taxon>Candidatus Gottesmaniibacteriota</taxon>
    </lineage>
</organism>
<comment type="caution">
    <text evidence="2">The sequence shown here is derived from an EMBL/GenBank/DDBJ whole genome shotgun (WGS) entry which is preliminary data.</text>
</comment>
<accession>A0A1F5YPM7</accession>
<feature type="transmembrane region" description="Helical" evidence="1">
    <location>
        <begin position="81"/>
        <end position="99"/>
    </location>
</feature>
<sequence>MTTKSVGWILVGIGVLTMVFAAVNVVLVFAHRADPVGFFSFSGIGIDTGQLMPVPALGQPETPGVNLEIVPPGMINQTANIFAHMLLMGFIVNIGYKLASLGTQLTRTIEVKLRGLPPDR</sequence>
<evidence type="ECO:0000313" key="2">
    <source>
        <dbReference type="EMBL" id="OGG01937.1"/>
    </source>
</evidence>
<dbReference type="AlphaFoldDB" id="A0A1F5YPM7"/>